<protein>
    <submittedName>
        <fullName evidence="1">DUF6308 family protein</fullName>
    </submittedName>
</protein>
<dbReference type="EMBL" id="JAROKN010000001">
    <property type="protein sequence ID" value="MDF9276248.1"/>
    <property type="molecule type" value="Genomic_DNA"/>
</dbReference>
<evidence type="ECO:0000313" key="1">
    <source>
        <dbReference type="EMBL" id="MDF9276248.1"/>
    </source>
</evidence>
<dbReference type="Proteomes" id="UP001220456">
    <property type="component" value="Unassembled WGS sequence"/>
</dbReference>
<sequence length="225" mass="24557">MGLPDILKAEQTDAAADLVRAYYKDTFKHGRPRSGSRFDDWAGGGDAPAIANKVTADDLIAVSFLSVEIKPQAAIGLLETHAARVSELLEAIPTDLDLADADIEVLNAPDSPATELWDLVRGKRHGKWGVGQTTASKILARKRPKLIPIYDSVVGPLMGLKHSGCQWQVWHEALADGNDLHQRLETIRRKSGAPEKLSGLRIMDVALWMDGKRKGLKVLNDDPAE</sequence>
<accession>A0ABT6CQ48</accession>
<proteinExistence type="predicted"/>
<comment type="caution">
    <text evidence="1">The sequence shown here is derived from an EMBL/GenBank/DDBJ whole genome shotgun (WGS) entry which is preliminary data.</text>
</comment>
<evidence type="ECO:0000313" key="2">
    <source>
        <dbReference type="Proteomes" id="UP001220456"/>
    </source>
</evidence>
<dbReference type="RefSeq" id="WP_277356952.1">
    <property type="nucleotide sequence ID" value="NZ_JAROKN010000001.1"/>
</dbReference>
<reference evidence="1 2" key="1">
    <citation type="journal article" date="2023" name="Int. J. Syst. Evol. Microbiol.">
        <title>Arthrobacter vasquezii sp. nov., isolated from a soil sample from Union Glacier, Antarctica.</title>
        <authorList>
            <person name="Valenzuela-Ibaceta F."/>
            <person name="Carrasco V."/>
            <person name="Lagos-Moraga S."/>
            <person name="Dietz-Vargas C."/>
            <person name="Navarro C.A."/>
            <person name="Perez-Donoso J.M."/>
        </authorList>
    </citation>
    <scope>NUCLEOTIDE SEQUENCE [LARGE SCALE GENOMIC DNA]</scope>
    <source>
        <strain evidence="1 2">EH-1B-1</strain>
    </source>
</reference>
<keyword evidence="2" id="KW-1185">Reference proteome</keyword>
<organism evidence="1 2">
    <name type="scientific">Arthrobacter vasquezii</name>
    <dbReference type="NCBI Taxonomy" id="2977629"/>
    <lineage>
        <taxon>Bacteria</taxon>
        <taxon>Bacillati</taxon>
        <taxon>Actinomycetota</taxon>
        <taxon>Actinomycetes</taxon>
        <taxon>Micrococcales</taxon>
        <taxon>Micrococcaceae</taxon>
        <taxon>Arthrobacter</taxon>
    </lineage>
</organism>
<dbReference type="InterPro" id="IPR046275">
    <property type="entry name" value="DUF6308"/>
</dbReference>
<gene>
    <name evidence="1" type="ORF">P4U43_00400</name>
</gene>
<name>A0ABT6CQ48_9MICC</name>
<dbReference type="Pfam" id="PF19827">
    <property type="entry name" value="DUF6308"/>
    <property type="match status" value="1"/>
</dbReference>